<dbReference type="InterPro" id="IPR006102">
    <property type="entry name" value="Ig-like_GH2"/>
</dbReference>
<dbReference type="InterPro" id="IPR006103">
    <property type="entry name" value="Glyco_hydro_2_cat"/>
</dbReference>
<evidence type="ECO:0000313" key="10">
    <source>
        <dbReference type="WBParaSite" id="maker-PairedContig_4663-snap-gene-0.9-mRNA-1"/>
    </source>
</evidence>
<evidence type="ECO:0000259" key="8">
    <source>
        <dbReference type="Pfam" id="PF02836"/>
    </source>
</evidence>
<dbReference type="GO" id="GO:0005975">
    <property type="term" value="P:carbohydrate metabolic process"/>
    <property type="evidence" value="ECO:0007669"/>
    <property type="project" value="InterPro"/>
</dbReference>
<evidence type="ECO:0000256" key="1">
    <source>
        <dbReference type="ARBA" id="ARBA00003025"/>
    </source>
</evidence>
<comment type="function">
    <text evidence="1">Plays an important role in the degradation of dermatan and keratan sulfates.</text>
</comment>
<sequence length="636" mass="74617">METKMLKRKSLFREYKHKSSCTTSLINPETVVSPENGDKEVEMKDEIIIKKCNSVQNNPQFTVIFSKDQKKLVVFLKDQKKYFVWRNERRFYDQLDGLWTFVREERNSPSVGINNKWHLLDLSQFENATVMPVPAAYNDLTADREVREHVGWVWYQRNFFVSIRDKSYRHFVRFSSVQYHAVVFVNDKIVGIHVGGHLPFEIDITGHVSFDNENRLTVAVNNTMTSNTIPPGEFRYIQRKYGESKQYSDGFFKQTWNFDFFNYAGILRPVYITRKPFTYIDDISIDARADGFFGYKVNVVSNTQFVRIQVTVLDKYATVIFENNRYHYTGRINNIRPWWPRDMGAPVLYNFVVRLTISGILIDVYRLWFGFRTVSISEDQTFINGKPFYCHGFGMHEDFELHGRGYNPVVMTKDLNMLEWMSGNCYRTSHYPELIERDRNHPSTIMWSLANEPQSSDPTARPYFSDLINLTRTIDPTRPVTAVLAASFSSDQIGDLLDIICINRYFGWYIDTGYLETINHSWVFEVNNWKLRYNKPIIVSEYGAEALPGLNQDPSHVFSEQYQQELLKQTHYAFDILRKTHAITGEMIWNLADFMTADAVTRVVGNHKGVLTRNRQPKMAAYILKNRYENLEKMKD</sequence>
<dbReference type="InterPro" id="IPR006104">
    <property type="entry name" value="Glyco_hydro_2_N"/>
</dbReference>
<dbReference type="PRINTS" id="PR00132">
    <property type="entry name" value="GLHYDRLASE2"/>
</dbReference>
<evidence type="ECO:0000256" key="3">
    <source>
        <dbReference type="ARBA" id="ARBA00012761"/>
    </source>
</evidence>
<dbReference type="Gene3D" id="3.20.20.80">
    <property type="entry name" value="Glycosidases"/>
    <property type="match status" value="2"/>
</dbReference>
<dbReference type="Pfam" id="PF02836">
    <property type="entry name" value="Glyco_hydro_2_C"/>
    <property type="match status" value="1"/>
</dbReference>
<keyword evidence="5" id="KW-0378">Hydrolase</keyword>
<dbReference type="GO" id="GO:0019391">
    <property type="term" value="P:glucuronoside catabolic process"/>
    <property type="evidence" value="ECO:0007669"/>
    <property type="project" value="TreeGrafter"/>
</dbReference>
<accession>A0A1I8ETX6</accession>
<dbReference type="PANTHER" id="PTHR10066">
    <property type="entry name" value="BETA-GLUCURONIDASE"/>
    <property type="match status" value="1"/>
</dbReference>
<dbReference type="STRING" id="6293.A0A1I8ETX6"/>
<evidence type="ECO:0000256" key="5">
    <source>
        <dbReference type="ARBA" id="ARBA00022801"/>
    </source>
</evidence>
<evidence type="ECO:0000256" key="2">
    <source>
        <dbReference type="ARBA" id="ARBA00007401"/>
    </source>
</evidence>
<dbReference type="GO" id="GO:0004566">
    <property type="term" value="F:beta-glucuronidase activity"/>
    <property type="evidence" value="ECO:0007669"/>
    <property type="project" value="UniProtKB-EC"/>
</dbReference>
<dbReference type="Pfam" id="PF00703">
    <property type="entry name" value="Glyco_hydro_2"/>
    <property type="match status" value="1"/>
</dbReference>
<organism evidence="10">
    <name type="scientific">Wuchereria bancrofti</name>
    <dbReference type="NCBI Taxonomy" id="6293"/>
    <lineage>
        <taxon>Eukaryota</taxon>
        <taxon>Metazoa</taxon>
        <taxon>Ecdysozoa</taxon>
        <taxon>Nematoda</taxon>
        <taxon>Chromadorea</taxon>
        <taxon>Rhabditida</taxon>
        <taxon>Spirurina</taxon>
        <taxon>Spiruromorpha</taxon>
        <taxon>Filarioidea</taxon>
        <taxon>Onchocercidae</taxon>
        <taxon>Wuchereria</taxon>
    </lineage>
</organism>
<proteinExistence type="inferred from homology"/>
<dbReference type="InterPro" id="IPR036156">
    <property type="entry name" value="Beta-gal/glucu_dom_sf"/>
</dbReference>
<evidence type="ECO:0000259" key="7">
    <source>
        <dbReference type="Pfam" id="PF00703"/>
    </source>
</evidence>
<dbReference type="SUPFAM" id="SSF49785">
    <property type="entry name" value="Galactose-binding domain-like"/>
    <property type="match status" value="1"/>
</dbReference>
<evidence type="ECO:0000259" key="9">
    <source>
        <dbReference type="Pfam" id="PF02837"/>
    </source>
</evidence>
<dbReference type="Pfam" id="PF02837">
    <property type="entry name" value="Glyco_hydro_2_N"/>
    <property type="match status" value="1"/>
</dbReference>
<protein>
    <recommendedName>
        <fullName evidence="4">Beta-glucuronidase</fullName>
        <ecNumber evidence="3">3.2.1.31</ecNumber>
    </recommendedName>
</protein>
<dbReference type="GO" id="GO:0005615">
    <property type="term" value="C:extracellular space"/>
    <property type="evidence" value="ECO:0007669"/>
    <property type="project" value="TreeGrafter"/>
</dbReference>
<keyword evidence="6" id="KW-0326">Glycosidase</keyword>
<dbReference type="PANTHER" id="PTHR10066:SF67">
    <property type="entry name" value="BETA-GLUCURONIDASE"/>
    <property type="match status" value="1"/>
</dbReference>
<dbReference type="InterPro" id="IPR013783">
    <property type="entry name" value="Ig-like_fold"/>
</dbReference>
<dbReference type="SUPFAM" id="SSF51445">
    <property type="entry name" value="(Trans)glycosidases"/>
    <property type="match status" value="1"/>
</dbReference>
<dbReference type="Gene3D" id="2.60.120.260">
    <property type="entry name" value="Galactose-binding domain-like"/>
    <property type="match status" value="1"/>
</dbReference>
<dbReference type="AlphaFoldDB" id="A0A1I8ETX6"/>
<feature type="domain" description="Glycoside hydrolase family 2 immunoglobulin-like beta-sandwich" evidence="7">
    <location>
        <begin position="279"/>
        <end position="372"/>
    </location>
</feature>
<evidence type="ECO:0000256" key="4">
    <source>
        <dbReference type="ARBA" id="ARBA00016205"/>
    </source>
</evidence>
<reference evidence="10" key="1">
    <citation type="submission" date="2016-11" db="UniProtKB">
        <authorList>
            <consortium name="WormBaseParasite"/>
        </authorList>
    </citation>
    <scope>IDENTIFICATION</scope>
    <source>
        <strain evidence="10">pt0022</strain>
    </source>
</reference>
<feature type="domain" description="Glycosyl hydrolases family 2 sugar binding" evidence="9">
    <location>
        <begin position="94"/>
        <end position="276"/>
    </location>
</feature>
<dbReference type="FunFam" id="2.60.120.260:FF:000198">
    <property type="entry name" value="Beta-glucuronidase"/>
    <property type="match status" value="1"/>
</dbReference>
<dbReference type="EC" id="3.2.1.31" evidence="3"/>
<dbReference type="Gene3D" id="2.60.40.10">
    <property type="entry name" value="Immunoglobulins"/>
    <property type="match status" value="1"/>
</dbReference>
<dbReference type="InterPro" id="IPR017853">
    <property type="entry name" value="GH"/>
</dbReference>
<dbReference type="SUPFAM" id="SSF49303">
    <property type="entry name" value="beta-Galactosidase/glucuronidase domain"/>
    <property type="match status" value="1"/>
</dbReference>
<evidence type="ECO:0000256" key="6">
    <source>
        <dbReference type="ARBA" id="ARBA00023295"/>
    </source>
</evidence>
<dbReference type="GO" id="GO:0030246">
    <property type="term" value="F:carbohydrate binding"/>
    <property type="evidence" value="ECO:0007669"/>
    <property type="project" value="TreeGrafter"/>
</dbReference>
<name>A0A1I8ETX6_WUCBA</name>
<feature type="domain" description="Glycoside hydrolase family 2 catalytic" evidence="8">
    <location>
        <begin position="433"/>
        <end position="631"/>
    </location>
</feature>
<dbReference type="InterPro" id="IPR006101">
    <property type="entry name" value="Glyco_hydro_2"/>
</dbReference>
<dbReference type="InterPro" id="IPR008979">
    <property type="entry name" value="Galactose-bd-like_sf"/>
</dbReference>
<dbReference type="WBParaSite" id="maker-PairedContig_4663-snap-gene-0.9-mRNA-1">
    <property type="protein sequence ID" value="maker-PairedContig_4663-snap-gene-0.9-mRNA-1"/>
    <property type="gene ID" value="maker-PairedContig_4663-snap-gene-0.9"/>
</dbReference>
<comment type="similarity">
    <text evidence="2">Belongs to the glycosyl hydrolase 2 family.</text>
</comment>